<protein>
    <submittedName>
        <fullName evidence="3">SET domain-containing protein</fullName>
    </submittedName>
</protein>
<dbReference type="PANTHER" id="PTHR47332">
    <property type="entry name" value="SET DOMAIN-CONTAINING PROTEIN 5"/>
    <property type="match status" value="1"/>
</dbReference>
<dbReference type="InterPro" id="IPR011990">
    <property type="entry name" value="TPR-like_helical_dom_sf"/>
</dbReference>
<dbReference type="Gene3D" id="1.25.40.10">
    <property type="entry name" value="Tetratricopeptide repeat domain"/>
    <property type="match status" value="1"/>
</dbReference>
<feature type="signal peptide" evidence="1">
    <location>
        <begin position="1"/>
        <end position="17"/>
    </location>
</feature>
<organism evidence="3 4">
    <name type="scientific">Lophium mytilinum</name>
    <dbReference type="NCBI Taxonomy" id="390894"/>
    <lineage>
        <taxon>Eukaryota</taxon>
        <taxon>Fungi</taxon>
        <taxon>Dikarya</taxon>
        <taxon>Ascomycota</taxon>
        <taxon>Pezizomycotina</taxon>
        <taxon>Dothideomycetes</taxon>
        <taxon>Pleosporomycetidae</taxon>
        <taxon>Mytilinidiales</taxon>
        <taxon>Mytilinidiaceae</taxon>
        <taxon>Lophium</taxon>
    </lineage>
</organism>
<proteinExistence type="predicted"/>
<dbReference type="CDD" id="cd20071">
    <property type="entry name" value="SET_SMYD"/>
    <property type="match status" value="1"/>
</dbReference>
<evidence type="ECO:0000313" key="3">
    <source>
        <dbReference type="EMBL" id="KAF2500040.1"/>
    </source>
</evidence>
<feature type="domain" description="SET" evidence="2">
    <location>
        <begin position="46"/>
        <end position="198"/>
    </location>
</feature>
<dbReference type="EMBL" id="MU004183">
    <property type="protein sequence ID" value="KAF2500040.1"/>
    <property type="molecule type" value="Genomic_DNA"/>
</dbReference>
<reference evidence="3" key="1">
    <citation type="journal article" date="2020" name="Stud. Mycol.">
        <title>101 Dothideomycetes genomes: a test case for predicting lifestyles and emergence of pathogens.</title>
        <authorList>
            <person name="Haridas S."/>
            <person name="Albert R."/>
            <person name="Binder M."/>
            <person name="Bloem J."/>
            <person name="Labutti K."/>
            <person name="Salamov A."/>
            <person name="Andreopoulos B."/>
            <person name="Baker S."/>
            <person name="Barry K."/>
            <person name="Bills G."/>
            <person name="Bluhm B."/>
            <person name="Cannon C."/>
            <person name="Castanera R."/>
            <person name="Culley D."/>
            <person name="Daum C."/>
            <person name="Ezra D."/>
            <person name="Gonzalez J."/>
            <person name="Henrissat B."/>
            <person name="Kuo A."/>
            <person name="Liang C."/>
            <person name="Lipzen A."/>
            <person name="Lutzoni F."/>
            <person name="Magnuson J."/>
            <person name="Mondo S."/>
            <person name="Nolan M."/>
            <person name="Ohm R."/>
            <person name="Pangilinan J."/>
            <person name="Park H.-J."/>
            <person name="Ramirez L."/>
            <person name="Alfaro M."/>
            <person name="Sun H."/>
            <person name="Tritt A."/>
            <person name="Yoshinaga Y."/>
            <person name="Zwiers L.-H."/>
            <person name="Turgeon B."/>
            <person name="Goodwin S."/>
            <person name="Spatafora J."/>
            <person name="Crous P."/>
            <person name="Grigoriev I."/>
        </authorList>
    </citation>
    <scope>NUCLEOTIDE SEQUENCE</scope>
    <source>
        <strain evidence="3">CBS 269.34</strain>
    </source>
</reference>
<dbReference type="OrthoDB" id="265717at2759"/>
<feature type="chain" id="PRO_5025551660" evidence="1">
    <location>
        <begin position="18"/>
        <end position="352"/>
    </location>
</feature>
<dbReference type="Pfam" id="PF00856">
    <property type="entry name" value="SET"/>
    <property type="match status" value="1"/>
</dbReference>
<dbReference type="SMART" id="SM00317">
    <property type="entry name" value="SET"/>
    <property type="match status" value="1"/>
</dbReference>
<dbReference type="PROSITE" id="PS50280">
    <property type="entry name" value="SET"/>
    <property type="match status" value="1"/>
</dbReference>
<evidence type="ECO:0000313" key="4">
    <source>
        <dbReference type="Proteomes" id="UP000799750"/>
    </source>
</evidence>
<dbReference type="Proteomes" id="UP000799750">
    <property type="component" value="Unassembled WGS sequence"/>
</dbReference>
<accession>A0A6A6R856</accession>
<keyword evidence="4" id="KW-1185">Reference proteome</keyword>
<dbReference type="InterPro" id="IPR001214">
    <property type="entry name" value="SET_dom"/>
</dbReference>
<keyword evidence="1" id="KW-0732">Signal</keyword>
<evidence type="ECO:0000256" key="1">
    <source>
        <dbReference type="SAM" id="SignalP"/>
    </source>
</evidence>
<dbReference type="SUPFAM" id="SSF82199">
    <property type="entry name" value="SET domain"/>
    <property type="match status" value="1"/>
</dbReference>
<sequence length="352" mass="39401">MILRLYVLSDLVALCLAASITACTIPSLSEPWPHLHSETPSDTCSGPAEIYTMLPTPKKGYGLFATRRIARGTTVILEAPLVVIQPPPLTLGQGYEISKMLDSLRAEFAKLSPPNQKRYLALHAHVFPSEEGKERLMPILRSNAFNTGTGLGLFPIVARINHSCRPNAAYFWSERLGRRVVYAGRDIEEGEEISISYIPLLKTTKEREQRLAQYGFTCECEACEASRGGDSRSDDARAEMQVMLDQLESEVLVPPGEGLMAEKKEEGLIKNSLRLVDMVEEEVLVDYYAQVYKLAATTHGRSRRWEEGAGWALRSLEIREMADEHSAEAMEMRQMAPRFILESKKYMGEGLC</sequence>
<gene>
    <name evidence="3" type="ORF">BU16DRAFT_578070</name>
</gene>
<dbReference type="PROSITE" id="PS51257">
    <property type="entry name" value="PROKAR_LIPOPROTEIN"/>
    <property type="match status" value="1"/>
</dbReference>
<dbReference type="InterPro" id="IPR053185">
    <property type="entry name" value="SET_domain_protein"/>
</dbReference>
<dbReference type="AlphaFoldDB" id="A0A6A6R856"/>
<dbReference type="InterPro" id="IPR046341">
    <property type="entry name" value="SET_dom_sf"/>
</dbReference>
<name>A0A6A6R856_9PEZI</name>
<dbReference type="PANTHER" id="PTHR47332:SF4">
    <property type="entry name" value="SET DOMAIN-CONTAINING PROTEIN 5"/>
    <property type="match status" value="1"/>
</dbReference>
<evidence type="ECO:0000259" key="2">
    <source>
        <dbReference type="PROSITE" id="PS50280"/>
    </source>
</evidence>
<dbReference type="Gene3D" id="2.170.270.10">
    <property type="entry name" value="SET domain"/>
    <property type="match status" value="1"/>
</dbReference>